<accession>A0A8H5BKI9</accession>
<sequence length="696" mass="78539">MAKKRAKAKRSNPPTTAQSAAAMPPTSSSAAGMPSMFNNAQNTSIIGGSFSITTNVNTRNDPSLDVLHKRVAPNAILNAGGRAEDVRCHPGTREEVIGRIEKWSDTQDGLTEPMFWLSGPAGAGKSAIMQTIAERCEQRGVPHANFFFFRADTSRSNASPLMATLLHQIILLYPSLRDPVANILSINPLIFDSVLENQLVQLIVTPLRAIQQSSSAYRPLLLLIDGLDECDSESKRSQQQILHAFDKILMEHPRPFCLLVASRDESQIRAAFNGISSLCLQLFLDDQYSPERDIRLFVDAQFKKVRSTHPLSCTLDESWPSVEDVKYIVKKSSGQFIYAATVMRFISDSSASPKVSLERVQGAARLATKSPFSHLDSIYSYILSQADDQEALKDIFYVQLLTTRSNHDSTSRAGLSPMELLRNFNPRYTMEIVRSCLADLTPIVSLSNSCKLRFYHASFPDYLLDQSRSREYFVDTVAFNYKILPVVWDLMMNDGHLEKWLKLVIAGLRQLQELPPGFMNVMASSNRVWFLIYWKDADPMLQTISNLCACDDDINNLKRITRQFFNSYSAESVTPADIEHLPFTHRYYHMGRAKRNRAVPPDSETLAGLRPETDADRHELGLWLNNLLRLMHGEASSSKQNLLTPIGLLCWHNPQTYPKLVEAWISWAVVNHIPCDGLEDLPEVQKYIRRAIDWLR</sequence>
<dbReference type="SUPFAM" id="SSF52540">
    <property type="entry name" value="P-loop containing nucleoside triphosphate hydrolases"/>
    <property type="match status" value="1"/>
</dbReference>
<gene>
    <name evidence="4" type="ORF">D9619_011155</name>
</gene>
<keyword evidence="1" id="KW-0677">Repeat</keyword>
<proteinExistence type="predicted"/>
<dbReference type="InterPro" id="IPR056884">
    <property type="entry name" value="NPHP3-like_N"/>
</dbReference>
<dbReference type="PANTHER" id="PTHR10039">
    <property type="entry name" value="AMELOGENIN"/>
    <property type="match status" value="1"/>
</dbReference>
<dbReference type="InterPro" id="IPR007111">
    <property type="entry name" value="NACHT_NTPase"/>
</dbReference>
<dbReference type="Gene3D" id="3.40.50.300">
    <property type="entry name" value="P-loop containing nucleotide triphosphate hydrolases"/>
    <property type="match status" value="1"/>
</dbReference>
<dbReference type="Pfam" id="PF24883">
    <property type="entry name" value="NPHP3_N"/>
    <property type="match status" value="1"/>
</dbReference>
<evidence type="ECO:0000313" key="5">
    <source>
        <dbReference type="Proteomes" id="UP000567179"/>
    </source>
</evidence>
<name>A0A8H5BKI9_9AGAR</name>
<evidence type="ECO:0000313" key="4">
    <source>
        <dbReference type="EMBL" id="KAF5324203.1"/>
    </source>
</evidence>
<dbReference type="Proteomes" id="UP000567179">
    <property type="component" value="Unassembled WGS sequence"/>
</dbReference>
<protein>
    <recommendedName>
        <fullName evidence="3">NACHT domain-containing protein</fullName>
    </recommendedName>
</protein>
<reference evidence="4 5" key="1">
    <citation type="journal article" date="2020" name="ISME J.">
        <title>Uncovering the hidden diversity of litter-decomposition mechanisms in mushroom-forming fungi.</title>
        <authorList>
            <person name="Floudas D."/>
            <person name="Bentzer J."/>
            <person name="Ahren D."/>
            <person name="Johansson T."/>
            <person name="Persson P."/>
            <person name="Tunlid A."/>
        </authorList>
    </citation>
    <scope>NUCLEOTIDE SEQUENCE [LARGE SCALE GENOMIC DNA]</scope>
    <source>
        <strain evidence="4 5">CBS 101986</strain>
    </source>
</reference>
<dbReference type="PANTHER" id="PTHR10039:SF14">
    <property type="entry name" value="NACHT DOMAIN-CONTAINING PROTEIN"/>
    <property type="match status" value="1"/>
</dbReference>
<dbReference type="OrthoDB" id="5967843at2759"/>
<dbReference type="InterPro" id="IPR027417">
    <property type="entry name" value="P-loop_NTPase"/>
</dbReference>
<evidence type="ECO:0000256" key="1">
    <source>
        <dbReference type="ARBA" id="ARBA00022737"/>
    </source>
</evidence>
<feature type="compositionally biased region" description="Low complexity" evidence="2">
    <location>
        <begin position="13"/>
        <end position="36"/>
    </location>
</feature>
<keyword evidence="5" id="KW-1185">Reference proteome</keyword>
<evidence type="ECO:0000256" key="2">
    <source>
        <dbReference type="SAM" id="MobiDB-lite"/>
    </source>
</evidence>
<feature type="region of interest" description="Disordered" evidence="2">
    <location>
        <begin position="1"/>
        <end position="36"/>
    </location>
</feature>
<dbReference type="AlphaFoldDB" id="A0A8H5BKI9"/>
<dbReference type="EMBL" id="JAACJJ010000016">
    <property type="protein sequence ID" value="KAF5324203.1"/>
    <property type="molecule type" value="Genomic_DNA"/>
</dbReference>
<evidence type="ECO:0000259" key="3">
    <source>
        <dbReference type="PROSITE" id="PS50837"/>
    </source>
</evidence>
<comment type="caution">
    <text evidence="4">The sequence shown here is derived from an EMBL/GenBank/DDBJ whole genome shotgun (WGS) entry which is preliminary data.</text>
</comment>
<organism evidence="4 5">
    <name type="scientific">Psilocybe cf. subviscida</name>
    <dbReference type="NCBI Taxonomy" id="2480587"/>
    <lineage>
        <taxon>Eukaryota</taxon>
        <taxon>Fungi</taxon>
        <taxon>Dikarya</taxon>
        <taxon>Basidiomycota</taxon>
        <taxon>Agaricomycotina</taxon>
        <taxon>Agaricomycetes</taxon>
        <taxon>Agaricomycetidae</taxon>
        <taxon>Agaricales</taxon>
        <taxon>Agaricineae</taxon>
        <taxon>Strophariaceae</taxon>
        <taxon>Psilocybe</taxon>
    </lineage>
</organism>
<feature type="compositionally biased region" description="Basic residues" evidence="2">
    <location>
        <begin position="1"/>
        <end position="10"/>
    </location>
</feature>
<dbReference type="PROSITE" id="PS50837">
    <property type="entry name" value="NACHT"/>
    <property type="match status" value="1"/>
</dbReference>
<feature type="domain" description="NACHT" evidence="3">
    <location>
        <begin position="113"/>
        <end position="263"/>
    </location>
</feature>